<proteinExistence type="inferred from homology"/>
<feature type="domain" description="ABC transporter" evidence="6">
    <location>
        <begin position="10"/>
        <end position="245"/>
    </location>
</feature>
<dbReference type="PROSITE" id="PS50893">
    <property type="entry name" value="ABC_TRANSPORTER_2"/>
    <property type="match status" value="1"/>
</dbReference>
<keyword evidence="5 7" id="KW-0067">ATP-binding</keyword>
<evidence type="ECO:0000256" key="3">
    <source>
        <dbReference type="ARBA" id="ARBA00022458"/>
    </source>
</evidence>
<evidence type="ECO:0000256" key="2">
    <source>
        <dbReference type="ARBA" id="ARBA00022448"/>
    </source>
</evidence>
<dbReference type="GO" id="GO:0005524">
    <property type="term" value="F:ATP binding"/>
    <property type="evidence" value="ECO:0007669"/>
    <property type="project" value="UniProtKB-KW"/>
</dbReference>
<dbReference type="Gene3D" id="3.40.50.300">
    <property type="entry name" value="P-loop containing nucleotide triphosphate hydrolases"/>
    <property type="match status" value="1"/>
</dbReference>
<evidence type="ECO:0000313" key="7">
    <source>
        <dbReference type="EMBL" id="MFC3226102.1"/>
    </source>
</evidence>
<keyword evidence="8" id="KW-1185">Reference proteome</keyword>
<dbReference type="PANTHER" id="PTHR42711">
    <property type="entry name" value="ABC TRANSPORTER ATP-BINDING PROTEIN"/>
    <property type="match status" value="1"/>
</dbReference>
<keyword evidence="3" id="KW-0536">Nodulation</keyword>
<dbReference type="SUPFAM" id="SSF52540">
    <property type="entry name" value="P-loop containing nucleoside triphosphate hydrolases"/>
    <property type="match status" value="1"/>
</dbReference>
<protein>
    <submittedName>
        <fullName evidence="7">ATP-binding cassette domain-containing protein</fullName>
    </submittedName>
</protein>
<dbReference type="PANTHER" id="PTHR42711:SF5">
    <property type="entry name" value="ABC TRANSPORTER ATP-BINDING PROTEIN NATA"/>
    <property type="match status" value="1"/>
</dbReference>
<comment type="similarity">
    <text evidence="1">Belongs to the ABC transporter superfamily.</text>
</comment>
<evidence type="ECO:0000256" key="1">
    <source>
        <dbReference type="ARBA" id="ARBA00005417"/>
    </source>
</evidence>
<dbReference type="InterPro" id="IPR027417">
    <property type="entry name" value="P-loop_NTPase"/>
</dbReference>
<comment type="caution">
    <text evidence="7">The sequence shown here is derived from an EMBL/GenBank/DDBJ whole genome shotgun (WGS) entry which is preliminary data.</text>
</comment>
<evidence type="ECO:0000313" key="8">
    <source>
        <dbReference type="Proteomes" id="UP001595528"/>
    </source>
</evidence>
<dbReference type="EMBL" id="JBHRTR010000007">
    <property type="protein sequence ID" value="MFC3226102.1"/>
    <property type="molecule type" value="Genomic_DNA"/>
</dbReference>
<reference evidence="8" key="1">
    <citation type="journal article" date="2019" name="Int. J. Syst. Evol. Microbiol.">
        <title>The Global Catalogue of Microorganisms (GCM) 10K type strain sequencing project: providing services to taxonomists for standard genome sequencing and annotation.</title>
        <authorList>
            <consortium name="The Broad Institute Genomics Platform"/>
            <consortium name="The Broad Institute Genome Sequencing Center for Infectious Disease"/>
            <person name="Wu L."/>
            <person name="Ma J."/>
        </authorList>
    </citation>
    <scope>NUCLEOTIDE SEQUENCE [LARGE SCALE GENOMIC DNA]</scope>
    <source>
        <strain evidence="8">KCTC 42964</strain>
    </source>
</reference>
<dbReference type="SMART" id="SM00382">
    <property type="entry name" value="AAA"/>
    <property type="match status" value="1"/>
</dbReference>
<organism evidence="7 8">
    <name type="scientific">Marinibaculum pumilum</name>
    <dbReference type="NCBI Taxonomy" id="1766165"/>
    <lineage>
        <taxon>Bacteria</taxon>
        <taxon>Pseudomonadati</taxon>
        <taxon>Pseudomonadota</taxon>
        <taxon>Alphaproteobacteria</taxon>
        <taxon>Rhodospirillales</taxon>
        <taxon>Rhodospirillaceae</taxon>
        <taxon>Marinibaculum</taxon>
    </lineage>
</organism>
<evidence type="ECO:0000259" key="6">
    <source>
        <dbReference type="PROSITE" id="PS50893"/>
    </source>
</evidence>
<dbReference type="PROSITE" id="PS00211">
    <property type="entry name" value="ABC_TRANSPORTER_1"/>
    <property type="match status" value="1"/>
</dbReference>
<dbReference type="InterPro" id="IPR050763">
    <property type="entry name" value="ABC_transporter_ATP-binding"/>
</dbReference>
<keyword evidence="2" id="KW-0813">Transport</keyword>
<dbReference type="InterPro" id="IPR003593">
    <property type="entry name" value="AAA+_ATPase"/>
</dbReference>
<name>A0ABV7KUV1_9PROT</name>
<dbReference type="InterPro" id="IPR003439">
    <property type="entry name" value="ABC_transporter-like_ATP-bd"/>
</dbReference>
<dbReference type="RefSeq" id="WP_379897891.1">
    <property type="nucleotide sequence ID" value="NZ_JBHRTR010000007.1"/>
</dbReference>
<dbReference type="Pfam" id="PF00005">
    <property type="entry name" value="ABC_tran"/>
    <property type="match status" value="1"/>
</dbReference>
<accession>A0ABV7KUV1</accession>
<evidence type="ECO:0000256" key="4">
    <source>
        <dbReference type="ARBA" id="ARBA00022741"/>
    </source>
</evidence>
<keyword evidence="4" id="KW-0547">Nucleotide-binding</keyword>
<evidence type="ECO:0000256" key="5">
    <source>
        <dbReference type="ARBA" id="ARBA00022840"/>
    </source>
</evidence>
<dbReference type="Proteomes" id="UP001595528">
    <property type="component" value="Unassembled WGS sequence"/>
</dbReference>
<dbReference type="InterPro" id="IPR017871">
    <property type="entry name" value="ABC_transporter-like_CS"/>
</dbReference>
<sequence length="256" mass="26949">MSDRAPPAALEIDGAGHSFGRRRALDGLTCSIAPGSFTVLLGPNGAGKTTLFSLVSGLLPLREGRIAVSGFDIRRQRSQVLRRLGLVFQARSIEPDLTVAQVLRYGAALQGIGRRTAGERIATWLDRGGLADRAGDKVRTLSGGQQRRVEILRALLHDPALLLLDEASTGLDIDSRAALLAEVRGLCSAQGTAVPTAVLWATHLIDEIDPVTDHLLVLAEGRLRAAGTVAEVLAAAGTDDVATAYRRLTAPTAKAA</sequence>
<gene>
    <name evidence="7" type="ORF">ACFOGJ_02615</name>
</gene>